<protein>
    <submittedName>
        <fullName evidence="2">Uncharacterized protein</fullName>
    </submittedName>
</protein>
<dbReference type="InterPro" id="IPR043141">
    <property type="entry name" value="Ribosomal_uL10-like_sf"/>
</dbReference>
<sequence>MALIHVRQNYRPPVIALSPFWNQKLSPVGTALPSPGGSLDPLQPRTIGVIARLSHIIYHASTGTHHVASPTGLAMPARTPNRVSERQHRCGFSNYTSCTHRAIDTLKSSNLKDSPVQLPSHRNPEYRRSQLLRQYTSLIRTSPLMVIFQHNNLKSMEWASIRRELTKALQKVDEKIASEGRTAPELAPYIKLQTIQTSIFEVAIRIVEYFRPNEAAQAAGQPPSAVNPITQTSAELPATSGSKDDPALTHDLSRAAHAAVKHLKGRHELADILVGPIAILSIPAVSPEHMKAALSILTPKESGFAAPTRKGNPDYHDPVVQTGLQKINLLAARVDGKVFDVAETKWVGSIEGGMDGLRAQLIMALQSMGSSVTSTLEGAGKSLYLTLESRRNVLEEEQKPAEEKSESS</sequence>
<proteinExistence type="inferred from homology"/>
<dbReference type="SUPFAM" id="SSF160369">
    <property type="entry name" value="Ribosomal protein L10-like"/>
    <property type="match status" value="1"/>
</dbReference>
<dbReference type="PANTHER" id="PTHR11560">
    <property type="entry name" value="39S RIBOSOMAL PROTEIN L10, MITOCHONDRIAL"/>
    <property type="match status" value="1"/>
</dbReference>
<dbReference type="OrthoDB" id="360689at2759"/>
<dbReference type="EMBL" id="JAPZBS010000002">
    <property type="protein sequence ID" value="KAJ5380242.1"/>
    <property type="molecule type" value="Genomic_DNA"/>
</dbReference>
<reference evidence="2" key="2">
    <citation type="journal article" date="2023" name="IMA Fungus">
        <title>Comparative genomic study of the Penicillium genus elucidates a diverse pangenome and 15 lateral gene transfer events.</title>
        <authorList>
            <person name="Petersen C."/>
            <person name="Sorensen T."/>
            <person name="Nielsen M.R."/>
            <person name="Sondergaard T.E."/>
            <person name="Sorensen J.L."/>
            <person name="Fitzpatrick D.A."/>
            <person name="Frisvad J.C."/>
            <person name="Nielsen K.L."/>
        </authorList>
    </citation>
    <scope>NUCLEOTIDE SEQUENCE</scope>
    <source>
        <strain evidence="2">IBT 29864</strain>
    </source>
</reference>
<evidence type="ECO:0000313" key="2">
    <source>
        <dbReference type="EMBL" id="KAJ5380242.1"/>
    </source>
</evidence>
<gene>
    <name evidence="2" type="ORF">N7496_002670</name>
</gene>
<name>A0A9W9SKN2_9EURO</name>
<dbReference type="Proteomes" id="UP001147782">
    <property type="component" value="Unassembled WGS sequence"/>
</dbReference>
<dbReference type="InterPro" id="IPR047865">
    <property type="entry name" value="Ribosomal_uL10_bac_type"/>
</dbReference>
<dbReference type="RefSeq" id="XP_056557813.1">
    <property type="nucleotide sequence ID" value="XM_056695601.1"/>
</dbReference>
<reference evidence="2" key="1">
    <citation type="submission" date="2022-11" db="EMBL/GenBank/DDBJ databases">
        <authorList>
            <person name="Petersen C."/>
        </authorList>
    </citation>
    <scope>NUCLEOTIDE SEQUENCE</scope>
    <source>
        <strain evidence="2">IBT 29864</strain>
    </source>
</reference>
<accession>A0A9W9SKN2</accession>
<keyword evidence="3" id="KW-1185">Reference proteome</keyword>
<evidence type="ECO:0000313" key="3">
    <source>
        <dbReference type="Proteomes" id="UP001147782"/>
    </source>
</evidence>
<evidence type="ECO:0000256" key="1">
    <source>
        <dbReference type="ARBA" id="ARBA00008889"/>
    </source>
</evidence>
<dbReference type="AlphaFoldDB" id="A0A9W9SKN2"/>
<organism evidence="2 3">
    <name type="scientific">Penicillium cataractarum</name>
    <dbReference type="NCBI Taxonomy" id="2100454"/>
    <lineage>
        <taxon>Eukaryota</taxon>
        <taxon>Fungi</taxon>
        <taxon>Dikarya</taxon>
        <taxon>Ascomycota</taxon>
        <taxon>Pezizomycotina</taxon>
        <taxon>Eurotiomycetes</taxon>
        <taxon>Eurotiomycetidae</taxon>
        <taxon>Eurotiales</taxon>
        <taxon>Aspergillaceae</taxon>
        <taxon>Penicillium</taxon>
    </lineage>
</organism>
<dbReference type="GeneID" id="81434778"/>
<comment type="similarity">
    <text evidence="1">Belongs to the universal ribosomal protein uL10 family.</text>
</comment>
<comment type="caution">
    <text evidence="2">The sequence shown here is derived from an EMBL/GenBank/DDBJ whole genome shotgun (WGS) entry which is preliminary data.</text>
</comment>